<proteinExistence type="predicted"/>
<sequence>MFLRILPGHNDLSAKHTLKFMAIYNQVKCILLTNDWAIYDQILVASE</sequence>
<dbReference type="AlphaFoldDB" id="J9GN68"/>
<evidence type="ECO:0000313" key="1">
    <source>
        <dbReference type="EMBL" id="EJX03748.1"/>
    </source>
</evidence>
<comment type="caution">
    <text evidence="1">The sequence shown here is derived from an EMBL/GenBank/DDBJ whole genome shotgun (WGS) entry which is preliminary data.</text>
</comment>
<gene>
    <name evidence="1" type="ORF">EVA_08145</name>
</gene>
<organism evidence="1">
    <name type="scientific">gut metagenome</name>
    <dbReference type="NCBI Taxonomy" id="749906"/>
    <lineage>
        <taxon>unclassified sequences</taxon>
        <taxon>metagenomes</taxon>
        <taxon>organismal metagenomes</taxon>
    </lineage>
</organism>
<protein>
    <submittedName>
        <fullName evidence="1">Uncharacterized protein</fullName>
    </submittedName>
</protein>
<dbReference type="EMBL" id="AMCI01002050">
    <property type="protein sequence ID" value="EJX03748.1"/>
    <property type="molecule type" value="Genomic_DNA"/>
</dbReference>
<reference evidence="1" key="1">
    <citation type="journal article" date="2012" name="PLoS ONE">
        <title>Gene sets for utilization of primary and secondary nutrition supplies in the distal gut of endangered iberian lynx.</title>
        <authorList>
            <person name="Alcaide M."/>
            <person name="Messina E."/>
            <person name="Richter M."/>
            <person name="Bargiela R."/>
            <person name="Peplies J."/>
            <person name="Huws S.A."/>
            <person name="Newbold C.J."/>
            <person name="Golyshin P.N."/>
            <person name="Simon M.A."/>
            <person name="Lopez G."/>
            <person name="Yakimov M.M."/>
            <person name="Ferrer M."/>
        </authorList>
    </citation>
    <scope>NUCLEOTIDE SEQUENCE</scope>
</reference>
<accession>J9GN68</accession>
<name>J9GN68_9ZZZZ</name>